<evidence type="ECO:0000313" key="1">
    <source>
        <dbReference type="EMBL" id="KAF2182979.1"/>
    </source>
</evidence>
<dbReference type="InterPro" id="IPR050228">
    <property type="entry name" value="Carboxylesterase_BioH"/>
</dbReference>
<name>A0A6A6DXJ3_9PEZI</name>
<dbReference type="PANTHER" id="PTHR43194">
    <property type="entry name" value="HYDROLASE ALPHA/BETA FOLD FAMILY"/>
    <property type="match status" value="1"/>
</dbReference>
<dbReference type="EMBL" id="ML994645">
    <property type="protein sequence ID" value="KAF2182979.1"/>
    <property type="molecule type" value="Genomic_DNA"/>
</dbReference>
<keyword evidence="1" id="KW-0378">Hydrolase</keyword>
<dbReference type="GO" id="GO:0016787">
    <property type="term" value="F:hydrolase activity"/>
    <property type="evidence" value="ECO:0007669"/>
    <property type="project" value="UniProtKB-KW"/>
</dbReference>
<dbReference type="Gene3D" id="3.40.50.1820">
    <property type="entry name" value="alpha/beta hydrolase"/>
    <property type="match status" value="1"/>
</dbReference>
<gene>
    <name evidence="1" type="ORF">K469DRAFT_751842</name>
</gene>
<accession>A0A6A6DXJ3</accession>
<dbReference type="AlphaFoldDB" id="A0A6A6DXJ3"/>
<sequence length="349" mass="38362">MNSIDAAPTREYFYVGGKYINVTVDGTTSQYMVGQIYVEKLAPPNPSQETPIIFIAGSGQTGTNFLNTPDGRPGWSSYFLSKGYTVYLTDQPSRGRSPWLPGTGAMTALATYDIESAFTATAKYNLWPQAKLHTQWPGTGQVGDPIFDAFYATQVQLQADRLISEETNAQAYSALMDRVGEAYLISHSQAGSYGFRVGDMKPDLVKGIVSLEPSGPPFEQQLPFSGPARPWGITDLEIEYEPSAGPNATNLEKVVVPPKEEGYTRCILQAEPAKKLKNLSKVPVLVVTSEASYHIRYDHCTVQYLRQAGVEAEHLGLGKEGIHGNGHMFFLEKNNLEIAERVFGWLAVH</sequence>
<dbReference type="SUPFAM" id="SSF53474">
    <property type="entry name" value="alpha/beta-Hydrolases"/>
    <property type="match status" value="1"/>
</dbReference>
<dbReference type="Proteomes" id="UP000800200">
    <property type="component" value="Unassembled WGS sequence"/>
</dbReference>
<protein>
    <submittedName>
        <fullName evidence="1">Alpha/beta-hydrolase</fullName>
    </submittedName>
</protein>
<organism evidence="1 2">
    <name type="scientific">Zopfia rhizophila CBS 207.26</name>
    <dbReference type="NCBI Taxonomy" id="1314779"/>
    <lineage>
        <taxon>Eukaryota</taxon>
        <taxon>Fungi</taxon>
        <taxon>Dikarya</taxon>
        <taxon>Ascomycota</taxon>
        <taxon>Pezizomycotina</taxon>
        <taxon>Dothideomycetes</taxon>
        <taxon>Dothideomycetes incertae sedis</taxon>
        <taxon>Zopfiaceae</taxon>
        <taxon>Zopfia</taxon>
    </lineage>
</organism>
<keyword evidence="2" id="KW-1185">Reference proteome</keyword>
<dbReference type="PANTHER" id="PTHR43194:SF4">
    <property type="entry name" value="AB HYDROLASE-1 DOMAIN-CONTAINING PROTEIN"/>
    <property type="match status" value="1"/>
</dbReference>
<dbReference type="CDD" id="cd12809">
    <property type="entry name" value="Esterase_713_like-2"/>
    <property type="match status" value="1"/>
</dbReference>
<dbReference type="InterPro" id="IPR029058">
    <property type="entry name" value="AB_hydrolase_fold"/>
</dbReference>
<proteinExistence type="predicted"/>
<dbReference type="OrthoDB" id="9978720at2759"/>
<reference evidence="1" key="1">
    <citation type="journal article" date="2020" name="Stud. Mycol.">
        <title>101 Dothideomycetes genomes: a test case for predicting lifestyles and emergence of pathogens.</title>
        <authorList>
            <person name="Haridas S."/>
            <person name="Albert R."/>
            <person name="Binder M."/>
            <person name="Bloem J."/>
            <person name="Labutti K."/>
            <person name="Salamov A."/>
            <person name="Andreopoulos B."/>
            <person name="Baker S."/>
            <person name="Barry K."/>
            <person name="Bills G."/>
            <person name="Bluhm B."/>
            <person name="Cannon C."/>
            <person name="Castanera R."/>
            <person name="Culley D."/>
            <person name="Daum C."/>
            <person name="Ezra D."/>
            <person name="Gonzalez J."/>
            <person name="Henrissat B."/>
            <person name="Kuo A."/>
            <person name="Liang C."/>
            <person name="Lipzen A."/>
            <person name="Lutzoni F."/>
            <person name="Magnuson J."/>
            <person name="Mondo S."/>
            <person name="Nolan M."/>
            <person name="Ohm R."/>
            <person name="Pangilinan J."/>
            <person name="Park H.-J."/>
            <person name="Ramirez L."/>
            <person name="Alfaro M."/>
            <person name="Sun H."/>
            <person name="Tritt A."/>
            <person name="Yoshinaga Y."/>
            <person name="Zwiers L.-H."/>
            <person name="Turgeon B."/>
            <person name="Goodwin S."/>
            <person name="Spatafora J."/>
            <person name="Crous P."/>
            <person name="Grigoriev I."/>
        </authorList>
    </citation>
    <scope>NUCLEOTIDE SEQUENCE</scope>
    <source>
        <strain evidence="1">CBS 207.26</strain>
    </source>
</reference>
<evidence type="ECO:0000313" key="2">
    <source>
        <dbReference type="Proteomes" id="UP000800200"/>
    </source>
</evidence>